<evidence type="ECO:0000256" key="1">
    <source>
        <dbReference type="ARBA" id="ARBA00006484"/>
    </source>
</evidence>
<reference evidence="3 4" key="1">
    <citation type="submission" date="2016-02" db="EMBL/GenBank/DDBJ databases">
        <title>Anaerosporomusa subterraneum gen. nov., sp. nov., a spore-forming obligate anaerobe isolated from saprolite.</title>
        <authorList>
            <person name="Choi J.K."/>
            <person name="Shah M."/>
            <person name="Yee N."/>
        </authorList>
    </citation>
    <scope>NUCLEOTIDE SEQUENCE [LARGE SCALE GENOMIC DNA]</scope>
    <source>
        <strain evidence="3 4">RU4</strain>
    </source>
</reference>
<protein>
    <submittedName>
        <fullName evidence="3">Short-chain dehydrogenase</fullName>
    </submittedName>
</protein>
<dbReference type="Pfam" id="PF13561">
    <property type="entry name" value="adh_short_C2"/>
    <property type="match status" value="1"/>
</dbReference>
<dbReference type="PANTHER" id="PTHR42760">
    <property type="entry name" value="SHORT-CHAIN DEHYDROGENASES/REDUCTASES FAMILY MEMBER"/>
    <property type="match status" value="1"/>
</dbReference>
<dbReference type="GO" id="GO:0008206">
    <property type="term" value="P:bile acid metabolic process"/>
    <property type="evidence" value="ECO:0007669"/>
    <property type="project" value="UniProtKB-ARBA"/>
</dbReference>
<dbReference type="OrthoDB" id="9803333at2"/>
<gene>
    <name evidence="3" type="ORF">AXX12_13945</name>
</gene>
<keyword evidence="4" id="KW-1185">Reference proteome</keyword>
<dbReference type="NCBIfam" id="NF005095">
    <property type="entry name" value="PRK06523.1"/>
    <property type="match status" value="1"/>
</dbReference>
<dbReference type="PRINTS" id="PR00080">
    <property type="entry name" value="SDRFAMILY"/>
</dbReference>
<dbReference type="PANTHER" id="PTHR42760:SF133">
    <property type="entry name" value="3-OXOACYL-[ACYL-CARRIER-PROTEIN] REDUCTASE"/>
    <property type="match status" value="1"/>
</dbReference>
<evidence type="ECO:0000313" key="4">
    <source>
        <dbReference type="Proteomes" id="UP000076268"/>
    </source>
</evidence>
<dbReference type="PROSITE" id="PS00061">
    <property type="entry name" value="ADH_SHORT"/>
    <property type="match status" value="1"/>
</dbReference>
<comment type="similarity">
    <text evidence="1">Belongs to the short-chain dehydrogenases/reductases (SDR) family.</text>
</comment>
<dbReference type="SUPFAM" id="SSF51735">
    <property type="entry name" value="NAD(P)-binding Rossmann-fold domains"/>
    <property type="match status" value="1"/>
</dbReference>
<dbReference type="FunFam" id="3.40.50.720:FF:000084">
    <property type="entry name" value="Short-chain dehydrogenase reductase"/>
    <property type="match status" value="1"/>
</dbReference>
<dbReference type="GO" id="GO:0016616">
    <property type="term" value="F:oxidoreductase activity, acting on the CH-OH group of donors, NAD or NADP as acceptor"/>
    <property type="evidence" value="ECO:0007669"/>
    <property type="project" value="TreeGrafter"/>
</dbReference>
<accession>A0A154BMP6</accession>
<dbReference type="PRINTS" id="PR00081">
    <property type="entry name" value="GDHRDH"/>
</dbReference>
<dbReference type="AlphaFoldDB" id="A0A154BMP6"/>
<name>A0A154BMP6_ANASB</name>
<evidence type="ECO:0000256" key="2">
    <source>
        <dbReference type="ARBA" id="ARBA00023002"/>
    </source>
</evidence>
<dbReference type="InterPro" id="IPR002347">
    <property type="entry name" value="SDR_fam"/>
</dbReference>
<comment type="caution">
    <text evidence="3">The sequence shown here is derived from an EMBL/GenBank/DDBJ whole genome shotgun (WGS) entry which is preliminary data.</text>
</comment>
<dbReference type="Proteomes" id="UP000076268">
    <property type="component" value="Unassembled WGS sequence"/>
</dbReference>
<dbReference type="InterPro" id="IPR036291">
    <property type="entry name" value="NAD(P)-bd_dom_sf"/>
</dbReference>
<dbReference type="EMBL" id="LSGP01000025">
    <property type="protein sequence ID" value="KYZ75257.1"/>
    <property type="molecule type" value="Genomic_DNA"/>
</dbReference>
<dbReference type="RefSeq" id="WP_066244888.1">
    <property type="nucleotide sequence ID" value="NZ_LSGP01000025.1"/>
</dbReference>
<dbReference type="Gene3D" id="3.40.50.720">
    <property type="entry name" value="NAD(P)-binding Rossmann-like Domain"/>
    <property type="match status" value="1"/>
</dbReference>
<keyword evidence="2" id="KW-0560">Oxidoreductase</keyword>
<evidence type="ECO:0000313" key="3">
    <source>
        <dbReference type="EMBL" id="KYZ75257.1"/>
    </source>
</evidence>
<dbReference type="InterPro" id="IPR020904">
    <property type="entry name" value="Sc_DH/Rdtase_CS"/>
</dbReference>
<sequence>MGFLTDNSFNTKELDGKRVLVTGGTRGGIGEAIVKRLAHAGATVITTARKTPDELKASDLFIQADVSTPDGTTKIIKEVLERFGGVDILINNVGGSSAPTGGVLAQSDNDWQQAFETNLFAAVRLDRGLLPPMIKQGYGVIIHITSIQRRLPGNNTMAYSAAKAALTNYSKGLATEMAPKGIRVNTVAPGFTETKAAERLINRMAQNSETDYNSARQELMDSLGGIPIGRTARPEEVAELVSFLVSDRASYIIGCEHIIDGGIIRTI</sequence>
<dbReference type="STRING" id="1794912.AXX12_13945"/>
<organism evidence="3 4">
    <name type="scientific">Anaerosporomusa subterranea</name>
    <dbReference type="NCBI Taxonomy" id="1794912"/>
    <lineage>
        <taxon>Bacteria</taxon>
        <taxon>Bacillati</taxon>
        <taxon>Bacillota</taxon>
        <taxon>Negativicutes</taxon>
        <taxon>Acetonemataceae</taxon>
        <taxon>Anaerosporomusa</taxon>
    </lineage>
</organism>
<proteinExistence type="inferred from homology"/>